<evidence type="ECO:0000256" key="3">
    <source>
        <dbReference type="ARBA" id="ARBA00022692"/>
    </source>
</evidence>
<keyword evidence="5 6" id="KW-0472">Membrane</keyword>
<gene>
    <name evidence="7" type="ORF">CAMP_LOCUS5529</name>
</gene>
<feature type="transmembrane region" description="Helical" evidence="6">
    <location>
        <begin position="59"/>
        <end position="82"/>
    </location>
</feature>
<evidence type="ECO:0000256" key="6">
    <source>
        <dbReference type="SAM" id="Phobius"/>
    </source>
</evidence>
<feature type="transmembrane region" description="Helical" evidence="6">
    <location>
        <begin position="7"/>
        <end position="25"/>
    </location>
</feature>
<dbReference type="PANTHER" id="PTHR23128">
    <property type="entry name" value="SERPENTINE RECEPTOR, CLASS E (EPSILON)-RELATED"/>
    <property type="match status" value="1"/>
</dbReference>
<evidence type="ECO:0000256" key="2">
    <source>
        <dbReference type="ARBA" id="ARBA00006803"/>
    </source>
</evidence>
<evidence type="ECO:0008006" key="9">
    <source>
        <dbReference type="Google" id="ProtNLM"/>
    </source>
</evidence>
<comment type="similarity">
    <text evidence="2">Belongs to the nematode receptor-like protein sre family.</text>
</comment>
<feature type="transmembrane region" description="Helical" evidence="6">
    <location>
        <begin position="132"/>
        <end position="152"/>
    </location>
</feature>
<dbReference type="Pfam" id="PF03125">
    <property type="entry name" value="Sre"/>
    <property type="match status" value="1"/>
</dbReference>
<feature type="transmembrane region" description="Helical" evidence="6">
    <location>
        <begin position="223"/>
        <end position="248"/>
    </location>
</feature>
<dbReference type="OrthoDB" id="5780750at2759"/>
<proteinExistence type="inferred from homology"/>
<comment type="subcellular location">
    <subcellularLocation>
        <location evidence="1">Membrane</location>
        <topology evidence="1">Multi-pass membrane protein</topology>
    </subcellularLocation>
</comment>
<protein>
    <recommendedName>
        <fullName evidence="9">Serpentine Receptor, class E (Epsilon)</fullName>
    </recommendedName>
</protein>
<feature type="transmembrane region" description="Helical" evidence="6">
    <location>
        <begin position="190"/>
        <end position="217"/>
    </location>
</feature>
<evidence type="ECO:0000256" key="4">
    <source>
        <dbReference type="ARBA" id="ARBA00022989"/>
    </source>
</evidence>
<keyword evidence="4 6" id="KW-1133">Transmembrane helix</keyword>
<dbReference type="InterPro" id="IPR004151">
    <property type="entry name" value="7TM_GPCR_serpentine_rcpt_Sre"/>
</dbReference>
<feature type="transmembrane region" description="Helical" evidence="6">
    <location>
        <begin position="102"/>
        <end position="126"/>
    </location>
</feature>
<keyword evidence="3 6" id="KW-0812">Transmembrane</keyword>
<organism evidence="7 8">
    <name type="scientific">Caenorhabditis angaria</name>
    <dbReference type="NCBI Taxonomy" id="860376"/>
    <lineage>
        <taxon>Eukaryota</taxon>
        <taxon>Metazoa</taxon>
        <taxon>Ecdysozoa</taxon>
        <taxon>Nematoda</taxon>
        <taxon>Chromadorea</taxon>
        <taxon>Rhabditida</taxon>
        <taxon>Rhabditina</taxon>
        <taxon>Rhabditomorpha</taxon>
        <taxon>Rhabditoidea</taxon>
        <taxon>Rhabditidae</taxon>
        <taxon>Peloderinae</taxon>
        <taxon>Caenorhabditis</taxon>
    </lineage>
</organism>
<accession>A0A9P1IBL0</accession>
<evidence type="ECO:0000256" key="1">
    <source>
        <dbReference type="ARBA" id="ARBA00004141"/>
    </source>
</evidence>
<reference evidence="7" key="1">
    <citation type="submission" date="2022-11" db="EMBL/GenBank/DDBJ databases">
        <authorList>
            <person name="Kikuchi T."/>
        </authorList>
    </citation>
    <scope>NUCLEOTIDE SEQUENCE</scope>
    <source>
        <strain evidence="7">PS1010</strain>
    </source>
</reference>
<evidence type="ECO:0000313" key="8">
    <source>
        <dbReference type="Proteomes" id="UP001152747"/>
    </source>
</evidence>
<comment type="caution">
    <text evidence="7">The sequence shown here is derived from an EMBL/GenBank/DDBJ whole genome shotgun (WGS) entry which is preliminary data.</text>
</comment>
<evidence type="ECO:0000256" key="5">
    <source>
        <dbReference type="ARBA" id="ARBA00023136"/>
    </source>
</evidence>
<dbReference type="GO" id="GO:0016020">
    <property type="term" value="C:membrane"/>
    <property type="evidence" value="ECO:0007669"/>
    <property type="project" value="UniProtKB-SubCell"/>
</dbReference>
<dbReference type="Proteomes" id="UP001152747">
    <property type="component" value="Unassembled WGS sequence"/>
</dbReference>
<dbReference type="PANTHER" id="PTHR23128:SF35">
    <property type="entry name" value="SERPENTINE RECEPTOR, CLASS E (EPSILON)"/>
    <property type="match status" value="1"/>
</dbReference>
<dbReference type="GO" id="GO:0007606">
    <property type="term" value="P:sensory perception of chemical stimulus"/>
    <property type="evidence" value="ECO:0007669"/>
    <property type="project" value="InterPro"/>
</dbReference>
<sequence length="295" mass="33558">MKTCVNVAYSMWFEIGAAMIMTWPYEAGLVRIFDDSSKPPIGLETPISELDDTSQIAPLFFASFLIWHYITTLIGGMVIFVVERTIASFCFSDYEKKSRRFIAIGLLASSQIGAIFFASLTFFYFINLREAVFIGSLFVAFVIILFIFLYFYNTTLQAKLDFGSANFKNSNFYPLASKFQAAENARSLKLALNVVSLIFGFTILAIIMVIINAFHLFSKDVESLAISVFYAILTLNPLFFVPTAMMSIPEWRSAFLKTIPLLRHRVNPATSRVVAFRRMSQESELYFVQLRETWG</sequence>
<dbReference type="EMBL" id="CANHGI010000002">
    <property type="protein sequence ID" value="CAI5442892.1"/>
    <property type="molecule type" value="Genomic_DNA"/>
</dbReference>
<keyword evidence="8" id="KW-1185">Reference proteome</keyword>
<name>A0A9P1IBL0_9PELO</name>
<dbReference type="AlphaFoldDB" id="A0A9P1IBL0"/>
<evidence type="ECO:0000313" key="7">
    <source>
        <dbReference type="EMBL" id="CAI5442892.1"/>
    </source>
</evidence>